<dbReference type="Pfam" id="PF11274">
    <property type="entry name" value="DUF3074"/>
    <property type="match status" value="1"/>
</dbReference>
<name>A0A8J2NEJ8_FUSEQ</name>
<evidence type="ECO:0000259" key="2">
    <source>
        <dbReference type="Pfam" id="PF11274"/>
    </source>
</evidence>
<reference evidence="3" key="1">
    <citation type="submission" date="2021-05" db="EMBL/GenBank/DDBJ databases">
        <authorList>
            <person name="Khan N."/>
        </authorList>
    </citation>
    <scope>NUCLEOTIDE SEQUENCE</scope>
</reference>
<organism evidence="3 4">
    <name type="scientific">Fusarium equiseti</name>
    <name type="common">Fusarium scirpi</name>
    <dbReference type="NCBI Taxonomy" id="61235"/>
    <lineage>
        <taxon>Eukaryota</taxon>
        <taxon>Fungi</taxon>
        <taxon>Dikarya</taxon>
        <taxon>Ascomycota</taxon>
        <taxon>Pezizomycotina</taxon>
        <taxon>Sordariomycetes</taxon>
        <taxon>Hypocreomycetidae</taxon>
        <taxon>Hypocreales</taxon>
        <taxon>Nectriaceae</taxon>
        <taxon>Fusarium</taxon>
        <taxon>Fusarium incarnatum-equiseti species complex</taxon>
    </lineage>
</organism>
<sequence>MSESYGPLIRLWGIHPSKLPAVGCRSKELKVLLTSILLEAVPFIQTVPSEIPSVEPATELRSTNELWKHKTRKTYDGSAAPVHVFERTVDAETLGIVAQKNPGLGVSPDKAQPELWALRRSTHKPKKEKGTADWDEFVRCFKEKHAEAEKLFTPGVTSFKRLHEWDCSGIEVQLDGDMWVDWTLRREESVHDLPGPLCKRVFPVLQATAAVRGRKEFIVIQIAIRASDGATDVAVHEGPIRAAYSSIERVRELEDGHLEWVMGTVSDAKGLVPMWAQKLGLPGAVAKDVGSFMQWIGEERLKGKDAEVIGDLEEPADFGSVNTVEMPKTAKTAKTRRVAPIRTVTIRRAPPSPPASQNTNTTLATSSTRIAVPGSRSVSAATLHAENEGFKLSKQADALARMSFQVNLNAVSKIAYALQDDVKKLVLRTADNHEYRRDNEERMTRMMLEVQTIKQFMASLKDAPPATQADIERTQEEMRKTVKDWHARFDGIETQVEAISNAAKQPPKPVTTKAVNPGPFTPDTLGRETRSAKKARIEADASAKEQQSIEIANSSNLSTPEGRIHEAINSTKRWNREHKVTRLKDNQYIVSYFRKQTQRDPQLASILQRTFQNRVVKNVEGKANPRGLEECSNYASWNDVTDTAAKVLIANEKKLIELLQRR</sequence>
<dbReference type="PANTHER" id="PTHR40370:SF1">
    <property type="entry name" value="DUF3074 DOMAIN-CONTAINING PROTEIN"/>
    <property type="match status" value="1"/>
</dbReference>
<dbReference type="InterPro" id="IPR024500">
    <property type="entry name" value="DUF3074"/>
</dbReference>
<dbReference type="Proteomes" id="UP000693738">
    <property type="component" value="Unassembled WGS sequence"/>
</dbReference>
<accession>A0A8J2NEJ8</accession>
<dbReference type="AlphaFoldDB" id="A0A8J2NEJ8"/>
<evidence type="ECO:0000313" key="4">
    <source>
        <dbReference type="Proteomes" id="UP000693738"/>
    </source>
</evidence>
<dbReference type="EMBL" id="CAJSTJ010000111">
    <property type="protein sequence ID" value="CAG7557045.1"/>
    <property type="molecule type" value="Genomic_DNA"/>
</dbReference>
<feature type="domain" description="DUF3074" evidence="2">
    <location>
        <begin position="116"/>
        <end position="296"/>
    </location>
</feature>
<feature type="region of interest" description="Disordered" evidence="1">
    <location>
        <begin position="503"/>
        <end position="530"/>
    </location>
</feature>
<comment type="caution">
    <text evidence="3">The sequence shown here is derived from an EMBL/GenBank/DDBJ whole genome shotgun (WGS) entry which is preliminary data.</text>
</comment>
<evidence type="ECO:0000313" key="3">
    <source>
        <dbReference type="EMBL" id="CAG7557045.1"/>
    </source>
</evidence>
<gene>
    <name evidence="3" type="ORF">FEQUK3_LOCUS2766</name>
</gene>
<dbReference type="PANTHER" id="PTHR40370">
    <property type="entry name" value="EXPRESSED PROTEIN"/>
    <property type="match status" value="1"/>
</dbReference>
<evidence type="ECO:0000256" key="1">
    <source>
        <dbReference type="SAM" id="MobiDB-lite"/>
    </source>
</evidence>
<proteinExistence type="predicted"/>
<protein>
    <recommendedName>
        <fullName evidence="2">DUF3074 domain-containing protein</fullName>
    </recommendedName>
</protein>